<gene>
    <name evidence="3" type="ORF">B5F75_04350</name>
</gene>
<protein>
    <recommendedName>
        <fullName evidence="2">PD-(D/E)XK endonuclease-like domain-containing protein</fullName>
    </recommendedName>
</protein>
<keyword evidence="4" id="KW-1185">Reference proteome</keyword>
<dbReference type="Proteomes" id="UP000196368">
    <property type="component" value="Unassembled WGS sequence"/>
</dbReference>
<dbReference type="EMBL" id="NFJD01000003">
    <property type="protein sequence ID" value="OUO56432.1"/>
    <property type="molecule type" value="Genomic_DNA"/>
</dbReference>
<feature type="domain" description="PD-(D/E)XK endonuclease-like" evidence="2">
    <location>
        <begin position="6"/>
        <end position="254"/>
    </location>
</feature>
<dbReference type="InterPro" id="IPR011604">
    <property type="entry name" value="PDDEXK-like_dom_sf"/>
</dbReference>
<dbReference type="Pfam" id="PF12705">
    <property type="entry name" value="PDDEXK_1"/>
    <property type="match status" value="1"/>
</dbReference>
<proteinExistence type="predicted"/>
<dbReference type="Gene3D" id="3.90.320.10">
    <property type="match status" value="1"/>
</dbReference>
<dbReference type="InterPro" id="IPR038726">
    <property type="entry name" value="PDDEXK_AddAB-type"/>
</dbReference>
<reference evidence="4" key="1">
    <citation type="submission" date="2017-04" db="EMBL/GenBank/DDBJ databases">
        <title>Function of individual gut microbiota members based on whole genome sequencing of pure cultures obtained from chicken caecum.</title>
        <authorList>
            <person name="Medvecky M."/>
            <person name="Cejkova D."/>
            <person name="Polansky O."/>
            <person name="Karasova D."/>
            <person name="Kubasova T."/>
            <person name="Cizek A."/>
            <person name="Rychlik I."/>
        </authorList>
    </citation>
    <scope>NUCLEOTIDE SEQUENCE [LARGE SCALE GENOMIC DNA]</scope>
    <source>
        <strain evidence="4">An273</strain>
    </source>
</reference>
<name>A0A1Y4DCU3_9BACT</name>
<accession>A0A1Y4DCU3</accession>
<keyword evidence="1" id="KW-0175">Coiled coil</keyword>
<feature type="coiled-coil region" evidence="1">
    <location>
        <begin position="284"/>
        <end position="311"/>
    </location>
</feature>
<dbReference type="OrthoDB" id="9791397at2"/>
<dbReference type="SUPFAM" id="SSF52980">
    <property type="entry name" value="Restriction endonuclease-like"/>
    <property type="match status" value="1"/>
</dbReference>
<evidence type="ECO:0000259" key="2">
    <source>
        <dbReference type="Pfam" id="PF12705"/>
    </source>
</evidence>
<organism evidence="3 4">
    <name type="scientific">Candidatus Avelusimicrobium gallicola</name>
    <dbReference type="NCBI Taxonomy" id="2562704"/>
    <lineage>
        <taxon>Bacteria</taxon>
        <taxon>Pseudomonadati</taxon>
        <taxon>Elusimicrobiota</taxon>
        <taxon>Elusimicrobia</taxon>
        <taxon>Elusimicrobiales</taxon>
        <taxon>Elusimicrobiaceae</taxon>
        <taxon>Candidatus Avelusimicrobium</taxon>
    </lineage>
</organism>
<sequence>MARNLSFSYSKMGMYKECPQKYKFRYVYMLPEQPKYYFAFGSALHEVMEYIYNPANAAFPTLAQALDFFEKHWNKTSYEQKGYASVEKELAGYAEGRRIIESYYAQNAAHFFHPLSVEMKSTLEMDGLNLISILDRIDYLGDGKVKILDYKTGKTVQREPDQLYMYQKVVENSPAVKALVQKVDPGVKELRVGQLSFYHLPTLHEMTFERAPDREIFEFWQGVLKVADNIRAGKFDPTPGENQCRWCDYRNICPVFTGKDYNPASAQGAKETPAAAPQNEQDELSDKIDRCGALLDEAKQLQREIIALMKKNHFERHFGRQYKAELSRIEKLEFTDKEKVVELLRTLKLLGKVLVPTQSTVAGLLQDASVPAQAKEKLQAFAVKTEEEKLSIDKAE</sequence>
<dbReference type="RefSeq" id="WP_087288327.1">
    <property type="nucleotide sequence ID" value="NZ_NFJD01000003.1"/>
</dbReference>
<dbReference type="InterPro" id="IPR011335">
    <property type="entry name" value="Restrct_endonuc-II-like"/>
</dbReference>
<comment type="caution">
    <text evidence="3">The sequence shown here is derived from an EMBL/GenBank/DDBJ whole genome shotgun (WGS) entry which is preliminary data.</text>
</comment>
<evidence type="ECO:0000313" key="3">
    <source>
        <dbReference type="EMBL" id="OUO56432.1"/>
    </source>
</evidence>
<evidence type="ECO:0000313" key="4">
    <source>
        <dbReference type="Proteomes" id="UP000196368"/>
    </source>
</evidence>
<dbReference type="AlphaFoldDB" id="A0A1Y4DCU3"/>
<evidence type="ECO:0000256" key="1">
    <source>
        <dbReference type="SAM" id="Coils"/>
    </source>
</evidence>